<organism evidence="2 3">
    <name type="scientific">Enteroscipio rubneri</name>
    <dbReference type="NCBI Taxonomy" id="2070686"/>
    <lineage>
        <taxon>Bacteria</taxon>
        <taxon>Bacillati</taxon>
        <taxon>Actinomycetota</taxon>
        <taxon>Coriobacteriia</taxon>
        <taxon>Eggerthellales</taxon>
        <taxon>Eggerthellaceae</taxon>
        <taxon>Enteroscipio</taxon>
    </lineage>
</organism>
<sequence length="156" mass="16150">MRKMAVVLAVAAGLVVMGAALFGCGSQSDGRGSASGEVVFEETVSPNEDYASSEEDVVYDTVRVTQDGSGTATVAAESNSAFFDPVSYEVECGRDLEPGDVSVKWTTVMGGTEPSKEDQLAVAEVSVRASEGDVDVRKINFVNGALEIISESVAGA</sequence>
<reference evidence="3" key="1">
    <citation type="submission" date="2018-01" db="EMBL/GenBank/DDBJ databases">
        <title>Rubneribacter badeniensis gen. nov., sp. nov., and Colonibacter rubneri, gen. nov., sp. nov., WGS of new members of the Eggerthellaceae.</title>
        <authorList>
            <person name="Danylec N."/>
            <person name="Stoll D.A."/>
            <person name="Doetsch A."/>
            <person name="Kulling S.E."/>
            <person name="Huch M."/>
        </authorList>
    </citation>
    <scope>NUCLEOTIDE SEQUENCE [LARGE SCALE GENOMIC DNA]</scope>
    <source>
        <strain evidence="3">ResAG-96</strain>
    </source>
</reference>
<dbReference type="Proteomes" id="UP000236197">
    <property type="component" value="Unassembled WGS sequence"/>
</dbReference>
<name>A0A2K2U8X0_9ACTN</name>
<keyword evidence="1" id="KW-0732">Signal</keyword>
<comment type="caution">
    <text evidence="2">The sequence shown here is derived from an EMBL/GenBank/DDBJ whole genome shotgun (WGS) entry which is preliminary data.</text>
</comment>
<protein>
    <submittedName>
        <fullName evidence="2">Uncharacterized protein</fullName>
    </submittedName>
</protein>
<dbReference type="AlphaFoldDB" id="A0A2K2U8X0"/>
<feature type="chain" id="PRO_5039325128" evidence="1">
    <location>
        <begin position="23"/>
        <end position="156"/>
    </location>
</feature>
<dbReference type="RefSeq" id="WP_103265870.1">
    <property type="nucleotide sequence ID" value="NZ_CABMLE010000021.1"/>
</dbReference>
<evidence type="ECO:0000256" key="1">
    <source>
        <dbReference type="SAM" id="SignalP"/>
    </source>
</evidence>
<dbReference type="OrthoDB" id="1652381at2"/>
<gene>
    <name evidence="2" type="ORF">C2L71_11330</name>
</gene>
<keyword evidence="3" id="KW-1185">Reference proteome</keyword>
<evidence type="ECO:0000313" key="2">
    <source>
        <dbReference type="EMBL" id="PNV66786.1"/>
    </source>
</evidence>
<evidence type="ECO:0000313" key="3">
    <source>
        <dbReference type="Proteomes" id="UP000236197"/>
    </source>
</evidence>
<feature type="signal peptide" evidence="1">
    <location>
        <begin position="1"/>
        <end position="22"/>
    </location>
</feature>
<dbReference type="EMBL" id="PPEK01000021">
    <property type="protein sequence ID" value="PNV66786.1"/>
    <property type="molecule type" value="Genomic_DNA"/>
</dbReference>
<accession>A0A2K2U8X0</accession>
<proteinExistence type="predicted"/>
<dbReference type="PROSITE" id="PS51257">
    <property type="entry name" value="PROKAR_LIPOPROTEIN"/>
    <property type="match status" value="1"/>
</dbReference>